<sequence length="161" mass="18411">CRLAAELTQNRRCVTPSLPPVVIPQPKKENAIRRLTASATMENTLLPESPLSQDLLSYSRAYWVARSLIAWNVDEDDNSIYLYASKKANMFLSDDGVGGYDVKIQLEPDHCALPANVTEKFPHIKDYRAFKVPNSDVQNLLKSHQWEMQECYWSPIAWSLR</sequence>
<comment type="caution">
    <text evidence="2">The sequence shown here is derived from an EMBL/GenBank/DDBJ whole genome shotgun (WGS) entry which is preliminary data.</text>
</comment>
<dbReference type="Proteomes" id="UP000092600">
    <property type="component" value="Unassembled WGS sequence"/>
</dbReference>
<reference evidence="2 3" key="1">
    <citation type="journal article" date="2016" name="DNA Res.">
        <title>The draft genome of MD-2 pineapple using hybrid error correction of long reads.</title>
        <authorList>
            <person name="Redwan R.M."/>
            <person name="Saidin A."/>
            <person name="Kumar S.V."/>
        </authorList>
    </citation>
    <scope>NUCLEOTIDE SEQUENCE [LARGE SCALE GENOMIC DNA]</scope>
    <source>
        <strain evidence="3">cv. MD2</strain>
        <tissue evidence="2">Leaf</tissue>
    </source>
</reference>
<feature type="domain" description="Pullulanase N2" evidence="1">
    <location>
        <begin position="59"/>
        <end position="143"/>
    </location>
</feature>
<proteinExistence type="predicted"/>
<gene>
    <name evidence="2" type="ORF">ACMD2_13941</name>
</gene>
<dbReference type="STRING" id="4615.A0A199UJH4"/>
<dbReference type="Pfam" id="PF17967">
    <property type="entry name" value="Pullulanase_N2"/>
    <property type="match status" value="1"/>
</dbReference>
<evidence type="ECO:0000313" key="3">
    <source>
        <dbReference type="Proteomes" id="UP000092600"/>
    </source>
</evidence>
<dbReference type="AlphaFoldDB" id="A0A199UJH4"/>
<name>A0A199UJH4_ANACO</name>
<accession>A0A199UJH4</accession>
<dbReference type="EMBL" id="LSRQ01007554">
    <property type="protein sequence ID" value="OAY64856.1"/>
    <property type="molecule type" value="Genomic_DNA"/>
</dbReference>
<evidence type="ECO:0000313" key="2">
    <source>
        <dbReference type="EMBL" id="OAY64856.1"/>
    </source>
</evidence>
<dbReference type="InterPro" id="IPR014756">
    <property type="entry name" value="Ig_E-set"/>
</dbReference>
<organism evidence="2 3">
    <name type="scientific">Ananas comosus</name>
    <name type="common">Pineapple</name>
    <name type="synonym">Ananas ananas</name>
    <dbReference type="NCBI Taxonomy" id="4615"/>
    <lineage>
        <taxon>Eukaryota</taxon>
        <taxon>Viridiplantae</taxon>
        <taxon>Streptophyta</taxon>
        <taxon>Embryophyta</taxon>
        <taxon>Tracheophyta</taxon>
        <taxon>Spermatophyta</taxon>
        <taxon>Magnoliopsida</taxon>
        <taxon>Liliopsida</taxon>
        <taxon>Poales</taxon>
        <taxon>Bromeliaceae</taxon>
        <taxon>Bromelioideae</taxon>
        <taxon>Ananas</taxon>
    </lineage>
</organism>
<protein>
    <submittedName>
        <fullName evidence="2">Pullulanase 1, chloroplastic</fullName>
    </submittedName>
</protein>
<dbReference type="SUPFAM" id="SSF81296">
    <property type="entry name" value="E set domains"/>
    <property type="match status" value="1"/>
</dbReference>
<evidence type="ECO:0000259" key="1">
    <source>
        <dbReference type="Pfam" id="PF17967"/>
    </source>
</evidence>
<dbReference type="InterPro" id="IPR040671">
    <property type="entry name" value="Pullulanase_N2"/>
</dbReference>
<feature type="non-terminal residue" evidence="2">
    <location>
        <position position="1"/>
    </location>
</feature>
<dbReference type="Gene3D" id="2.60.40.1130">
    <property type="entry name" value="Rab geranylgeranyltransferase alpha-subunit, insert domain"/>
    <property type="match status" value="1"/>
</dbReference>